<proteinExistence type="predicted"/>
<dbReference type="AlphaFoldDB" id="A0A1F7V9Z4"/>
<evidence type="ECO:0000313" key="2">
    <source>
        <dbReference type="Proteomes" id="UP000176593"/>
    </source>
</evidence>
<protein>
    <recommendedName>
        <fullName evidence="3">Dipeptidylpeptidase IV N-terminal domain-containing protein</fullName>
    </recommendedName>
</protein>
<gene>
    <name evidence="1" type="ORF">A3I41_04375</name>
</gene>
<dbReference type="Gene3D" id="2.120.10.30">
    <property type="entry name" value="TolB, C-terminal domain"/>
    <property type="match status" value="1"/>
</dbReference>
<dbReference type="SUPFAM" id="SSF82171">
    <property type="entry name" value="DPP6 N-terminal domain-like"/>
    <property type="match status" value="1"/>
</dbReference>
<dbReference type="InterPro" id="IPR011042">
    <property type="entry name" value="6-blade_b-propeller_TolB-like"/>
</dbReference>
<dbReference type="EMBL" id="MGEQ01000005">
    <property type="protein sequence ID" value="OGL86784.1"/>
    <property type="molecule type" value="Genomic_DNA"/>
</dbReference>
<accession>A0A1F7V9Z4</accession>
<dbReference type="Proteomes" id="UP000176593">
    <property type="component" value="Unassembled WGS sequence"/>
</dbReference>
<comment type="caution">
    <text evidence="1">The sequence shown here is derived from an EMBL/GenBank/DDBJ whole genome shotgun (WGS) entry which is preliminary data.</text>
</comment>
<evidence type="ECO:0008006" key="3">
    <source>
        <dbReference type="Google" id="ProtNLM"/>
    </source>
</evidence>
<evidence type="ECO:0000313" key="1">
    <source>
        <dbReference type="EMBL" id="OGL86784.1"/>
    </source>
</evidence>
<organism evidence="1 2">
    <name type="scientific">Candidatus Uhrbacteria bacterium RIFCSPLOWO2_02_FULL_48_18</name>
    <dbReference type="NCBI Taxonomy" id="1802408"/>
    <lineage>
        <taxon>Bacteria</taxon>
        <taxon>Candidatus Uhriibacteriota</taxon>
    </lineage>
</organism>
<sequence length="180" mass="20619">MQSETQSVVSKLDENGIATILAYLPHGTYQFVRAPSSFMMLHDIRRNHVVLIDPTKKNSILLNEEAHYFAWSPKEDQLIFSNGFDVNLFTIETGLVETMTRFSEPLTDLAWYPLGDEILYSKDGQIHALELDRRDIRNEVTLVNGYSVQSMWTSKDGASLFFIGRKGEDPATIFERKLQK</sequence>
<name>A0A1F7V9Z4_9BACT</name>
<reference evidence="1 2" key="1">
    <citation type="journal article" date="2016" name="Nat. Commun.">
        <title>Thousands of microbial genomes shed light on interconnected biogeochemical processes in an aquifer system.</title>
        <authorList>
            <person name="Anantharaman K."/>
            <person name="Brown C.T."/>
            <person name="Hug L.A."/>
            <person name="Sharon I."/>
            <person name="Castelle C.J."/>
            <person name="Probst A.J."/>
            <person name="Thomas B.C."/>
            <person name="Singh A."/>
            <person name="Wilkins M.J."/>
            <person name="Karaoz U."/>
            <person name="Brodie E.L."/>
            <person name="Williams K.H."/>
            <person name="Hubbard S.S."/>
            <person name="Banfield J.F."/>
        </authorList>
    </citation>
    <scope>NUCLEOTIDE SEQUENCE [LARGE SCALE GENOMIC DNA]</scope>
</reference>